<dbReference type="PANTHER" id="PTHR43283:SF7">
    <property type="entry name" value="BETA-LACTAMASE-RELATED DOMAIN-CONTAINING PROTEIN"/>
    <property type="match status" value="1"/>
</dbReference>
<organism evidence="2 3">
    <name type="scientific">Streptomyces endophyticus</name>
    <dbReference type="NCBI Taxonomy" id="714166"/>
    <lineage>
        <taxon>Bacteria</taxon>
        <taxon>Bacillati</taxon>
        <taxon>Actinomycetota</taxon>
        <taxon>Actinomycetes</taxon>
        <taxon>Kitasatosporales</taxon>
        <taxon>Streptomycetaceae</taxon>
        <taxon>Streptomyces</taxon>
    </lineage>
</organism>
<dbReference type="RefSeq" id="WP_326019674.1">
    <property type="nucleotide sequence ID" value="NZ_JAOZYC010000136.1"/>
</dbReference>
<evidence type="ECO:0000313" key="3">
    <source>
        <dbReference type="Proteomes" id="UP001354931"/>
    </source>
</evidence>
<comment type="caution">
    <text evidence="2">The sequence shown here is derived from an EMBL/GenBank/DDBJ whole genome shotgun (WGS) entry which is preliminary data.</text>
</comment>
<dbReference type="Pfam" id="PF00144">
    <property type="entry name" value="Beta-lactamase"/>
    <property type="match status" value="1"/>
</dbReference>
<accession>A0ABU6F9Q2</accession>
<dbReference type="InterPro" id="IPR001466">
    <property type="entry name" value="Beta-lactam-related"/>
</dbReference>
<gene>
    <name evidence="2" type="ORF">OKJ99_25025</name>
</gene>
<sequence>MTAATWLHGQNIGWSFQHLEEIFPVATVSRGGGTVADLPCAPVDVADVEVPLGDGAASSVAEVIASTDTDAWLVLHQGRIVAEEYTGAMGPATRHLLMSVSKSVVATVVGALVDRGVLDLASRVGDQVPELASSGYADARVRDLLDMRSGVGFNEDYVDPRSDIRQLDIAAGWAPRRHEDDARTLKAFLATLRQERPHGGSFAYRSAETDVLGWVCEAAAGRSFPELASELLWSRLGAEHDAVIAVDDEGTGLFDGGICATPRDLARFGATILAGGVTPRGERVLSEAWVEDVFRGGQDSAEAFASGADDRGMPGGHYRSKFWVPGTTSGLALCLGIHGQFVWIDRDRDVVGVKLSSWPDPLDETKHHATTRMFDAVATHLCDRARP</sequence>
<protein>
    <submittedName>
        <fullName evidence="2">Beta-lactamase family protein</fullName>
    </submittedName>
</protein>
<dbReference type="PANTHER" id="PTHR43283">
    <property type="entry name" value="BETA-LACTAMASE-RELATED"/>
    <property type="match status" value="1"/>
</dbReference>
<feature type="domain" description="Beta-lactamase-related" evidence="1">
    <location>
        <begin position="70"/>
        <end position="369"/>
    </location>
</feature>
<evidence type="ECO:0000313" key="2">
    <source>
        <dbReference type="EMBL" id="MEB8340766.1"/>
    </source>
</evidence>
<dbReference type="EMBL" id="JAOZYC010000136">
    <property type="protein sequence ID" value="MEB8340766.1"/>
    <property type="molecule type" value="Genomic_DNA"/>
</dbReference>
<reference evidence="2 3" key="1">
    <citation type="submission" date="2022-10" db="EMBL/GenBank/DDBJ databases">
        <authorList>
            <person name="Xie J."/>
            <person name="Shen N."/>
        </authorList>
    </citation>
    <scope>NUCLEOTIDE SEQUENCE [LARGE SCALE GENOMIC DNA]</scope>
    <source>
        <strain evidence="2 3">YIM65594</strain>
    </source>
</reference>
<dbReference type="SUPFAM" id="SSF56601">
    <property type="entry name" value="beta-lactamase/transpeptidase-like"/>
    <property type="match status" value="1"/>
</dbReference>
<dbReference type="Gene3D" id="3.40.710.10">
    <property type="entry name" value="DD-peptidase/beta-lactamase superfamily"/>
    <property type="match status" value="1"/>
</dbReference>
<proteinExistence type="predicted"/>
<name>A0ABU6F9Q2_9ACTN</name>
<keyword evidence="3" id="KW-1185">Reference proteome</keyword>
<dbReference type="Proteomes" id="UP001354931">
    <property type="component" value="Unassembled WGS sequence"/>
</dbReference>
<evidence type="ECO:0000259" key="1">
    <source>
        <dbReference type="Pfam" id="PF00144"/>
    </source>
</evidence>
<dbReference type="InterPro" id="IPR012338">
    <property type="entry name" value="Beta-lactam/transpept-like"/>
</dbReference>
<dbReference type="InterPro" id="IPR050789">
    <property type="entry name" value="Diverse_Enzym_Activities"/>
</dbReference>